<dbReference type="Pfam" id="PF21180">
    <property type="entry name" value="TOP6A-Spo11_Toprim"/>
    <property type="match status" value="1"/>
</dbReference>
<evidence type="ECO:0000259" key="13">
    <source>
        <dbReference type="Pfam" id="PF21180"/>
    </source>
</evidence>
<organism evidence="14 15">
    <name type="scientific">Ascobolus immersus RN42</name>
    <dbReference type="NCBI Taxonomy" id="1160509"/>
    <lineage>
        <taxon>Eukaryota</taxon>
        <taxon>Fungi</taxon>
        <taxon>Dikarya</taxon>
        <taxon>Ascomycota</taxon>
        <taxon>Pezizomycotina</taxon>
        <taxon>Pezizomycetes</taxon>
        <taxon>Pezizales</taxon>
        <taxon>Ascobolaceae</taxon>
        <taxon>Ascobolus</taxon>
    </lineage>
</organism>
<dbReference type="InterPro" id="IPR013049">
    <property type="entry name" value="Spo11/TopoVI_A_N"/>
</dbReference>
<evidence type="ECO:0000256" key="1">
    <source>
        <dbReference type="ARBA" id="ARBA00000185"/>
    </source>
</evidence>
<dbReference type="CDD" id="cd00223">
    <property type="entry name" value="TOPRIM_TopoIIB_SPO"/>
    <property type="match status" value="1"/>
</dbReference>
<feature type="domain" description="Topoisomerase 6 subunit A/Spo11 TOPRIM" evidence="13">
    <location>
        <begin position="419"/>
        <end position="552"/>
    </location>
</feature>
<dbReference type="InterPro" id="IPR034136">
    <property type="entry name" value="TOPRIM_Topo6A/Spo11"/>
</dbReference>
<comment type="similarity">
    <text evidence="3 10">Belongs to the TOP6A family.</text>
</comment>
<feature type="region of interest" description="Disordered" evidence="11">
    <location>
        <begin position="63"/>
        <end position="82"/>
    </location>
</feature>
<dbReference type="GO" id="GO:0006259">
    <property type="term" value="P:DNA metabolic process"/>
    <property type="evidence" value="ECO:0007669"/>
    <property type="project" value="InterPro"/>
</dbReference>
<reference evidence="14 15" key="1">
    <citation type="journal article" date="2018" name="Nat. Ecol. Evol.">
        <title>Pezizomycetes genomes reveal the molecular basis of ectomycorrhizal truffle lifestyle.</title>
        <authorList>
            <person name="Murat C."/>
            <person name="Payen T."/>
            <person name="Noel B."/>
            <person name="Kuo A."/>
            <person name="Morin E."/>
            <person name="Chen J."/>
            <person name="Kohler A."/>
            <person name="Krizsan K."/>
            <person name="Balestrini R."/>
            <person name="Da Silva C."/>
            <person name="Montanini B."/>
            <person name="Hainaut M."/>
            <person name="Levati E."/>
            <person name="Barry K.W."/>
            <person name="Belfiori B."/>
            <person name="Cichocki N."/>
            <person name="Clum A."/>
            <person name="Dockter R.B."/>
            <person name="Fauchery L."/>
            <person name="Guy J."/>
            <person name="Iotti M."/>
            <person name="Le Tacon F."/>
            <person name="Lindquist E.A."/>
            <person name="Lipzen A."/>
            <person name="Malagnac F."/>
            <person name="Mello A."/>
            <person name="Molinier V."/>
            <person name="Miyauchi S."/>
            <person name="Poulain J."/>
            <person name="Riccioni C."/>
            <person name="Rubini A."/>
            <person name="Sitrit Y."/>
            <person name="Splivallo R."/>
            <person name="Traeger S."/>
            <person name="Wang M."/>
            <person name="Zifcakova L."/>
            <person name="Wipf D."/>
            <person name="Zambonelli A."/>
            <person name="Paolocci F."/>
            <person name="Nowrousian M."/>
            <person name="Ottonello S."/>
            <person name="Baldrian P."/>
            <person name="Spatafora J.W."/>
            <person name="Henrissat B."/>
            <person name="Nagy L.G."/>
            <person name="Aury J.M."/>
            <person name="Wincker P."/>
            <person name="Grigoriev I.V."/>
            <person name="Bonfante P."/>
            <person name="Martin F.M."/>
        </authorList>
    </citation>
    <scope>NUCLEOTIDE SEQUENCE [LARGE SCALE GENOMIC DNA]</scope>
    <source>
        <strain evidence="14 15">RN42</strain>
    </source>
</reference>
<comment type="catalytic activity">
    <reaction evidence="1 10">
        <text>ATP-dependent breakage, passage and rejoining of double-stranded DNA.</text>
        <dbReference type="EC" id="5.6.2.2"/>
    </reaction>
</comment>
<gene>
    <name evidence="14" type="ORF">BJ508DRAFT_351290</name>
</gene>
<dbReference type="STRING" id="1160509.A0A3N4HY46"/>
<dbReference type="GO" id="GO:0046872">
    <property type="term" value="F:metal ion binding"/>
    <property type="evidence" value="ECO:0007669"/>
    <property type="project" value="UniProtKB-KW"/>
</dbReference>
<keyword evidence="8 10" id="KW-0238">DNA-binding</keyword>
<proteinExistence type="inferred from homology"/>
<evidence type="ECO:0000256" key="3">
    <source>
        <dbReference type="ARBA" id="ARBA00006559"/>
    </source>
</evidence>
<protein>
    <recommendedName>
        <fullName evidence="4">DNA topoisomerase (ATP-hydrolyzing)</fullName>
        <ecNumber evidence="4">5.6.2.2</ecNumber>
    </recommendedName>
</protein>
<keyword evidence="7 10" id="KW-0799">Topoisomerase</keyword>
<evidence type="ECO:0000313" key="14">
    <source>
        <dbReference type="EMBL" id="RPA76871.1"/>
    </source>
</evidence>
<dbReference type="PRINTS" id="PR01550">
    <property type="entry name" value="TOP6AFAMILY"/>
</dbReference>
<dbReference type="GO" id="GO:0003677">
    <property type="term" value="F:DNA binding"/>
    <property type="evidence" value="ECO:0007669"/>
    <property type="project" value="UniProtKB-UniRule"/>
</dbReference>
<sequence>MISRLPAKQAQPAPRTNSPLLDSDPEDSYSQQLIDSDEADGYLTDNLSRSLLSSSNASIIVSAAGTDQQNSDGVDEDDFSDSYLIDSGIDESMIDSDSLNELLVDSEPELRKEEAMLEDVEAEDGVVGDDEADFNAIESDGDNIGDDTLVENPGFPKYNEKDEEVEEPKEPRKLGPRERKQFALYKVESMLRVILEGIFHDDQIDIVLTCRGKGRRRKRALSVPDNDGIELTDKEAPLPPERKEFKTIRYPGKDKKETWKFTVVQKILEYIREALKSGQTVTKRDIYYKNVALFKRQSVVDSFVDDIACTFDLSRHDFNVVASAKGLIFGPMSIKLTTGKVIDCSAAKYGTLIPPTSQIRSLTLHSPVPVHVLIIEKDATFQVLSPLASDSLAPATPLQSQSSSQSQLPSQPQSHILSRTILITAKGQPDLTTRLFLSLLTRTYPHLLASILTDLDPYGFYIARTYIHGSHSLRHELDSTIPHAQWIGLTPTDVRRIVHNNFDVEEGLGLLWLQKGEWERCERIVNGPMAEAVKDAARWCMAENKKAEMEIVGGVEEWKAYIQAKLDSREVEAGEEWVESFEGVLGGEEMDVGEDEEEEEHDDAQVSGGVLLGGTAEVASGIDGEMLQEIDEVVSMEGEMIVSDTSEEQFEALEGY</sequence>
<evidence type="ECO:0000256" key="6">
    <source>
        <dbReference type="ARBA" id="ARBA00022842"/>
    </source>
</evidence>
<keyword evidence="9 10" id="KW-0413">Isomerase</keyword>
<evidence type="ECO:0000256" key="9">
    <source>
        <dbReference type="ARBA" id="ARBA00023235"/>
    </source>
</evidence>
<dbReference type="Gene3D" id="3.40.1360.10">
    <property type="match status" value="1"/>
</dbReference>
<dbReference type="InterPro" id="IPR002815">
    <property type="entry name" value="Spo11/TopoVI_A"/>
</dbReference>
<dbReference type="GO" id="GO:0003918">
    <property type="term" value="F:DNA topoisomerase type II (double strand cut, ATP-hydrolyzing) activity"/>
    <property type="evidence" value="ECO:0007669"/>
    <property type="project" value="UniProtKB-UniRule"/>
</dbReference>
<feature type="active site" description="O-(5'-phospho-DNA)-tyrosine intermediate" evidence="10">
    <location>
        <position position="288"/>
    </location>
</feature>
<keyword evidence="6" id="KW-0460">Magnesium</keyword>
<name>A0A3N4HY46_ASCIM</name>
<dbReference type="OrthoDB" id="5377392at2759"/>
<keyword evidence="5" id="KW-0479">Metal-binding</keyword>
<dbReference type="AlphaFoldDB" id="A0A3N4HY46"/>
<dbReference type="InterPro" id="IPR036078">
    <property type="entry name" value="Spo11/TopoVI_A_sf"/>
</dbReference>
<dbReference type="PANTHER" id="PTHR10848">
    <property type="entry name" value="MEIOTIC RECOMBINATION PROTEIN SPO11"/>
    <property type="match status" value="1"/>
</dbReference>
<dbReference type="PROSITE" id="PS52041">
    <property type="entry name" value="TOPO_IIB"/>
    <property type="match status" value="1"/>
</dbReference>
<feature type="region of interest" description="Disordered" evidence="11">
    <location>
        <begin position="1"/>
        <end position="41"/>
    </location>
</feature>
<dbReference type="EMBL" id="ML119736">
    <property type="protein sequence ID" value="RPA76871.1"/>
    <property type="molecule type" value="Genomic_DNA"/>
</dbReference>
<evidence type="ECO:0000256" key="10">
    <source>
        <dbReference type="PROSITE-ProRule" id="PRU01385"/>
    </source>
</evidence>
<comment type="cofactor">
    <cofactor evidence="2">
        <name>Mg(2+)</name>
        <dbReference type="ChEBI" id="CHEBI:18420"/>
    </cofactor>
</comment>
<evidence type="ECO:0000259" key="12">
    <source>
        <dbReference type="Pfam" id="PF04406"/>
    </source>
</evidence>
<dbReference type="Gene3D" id="1.10.10.10">
    <property type="entry name" value="Winged helix-like DNA-binding domain superfamily/Winged helix DNA-binding domain"/>
    <property type="match status" value="1"/>
</dbReference>
<feature type="compositionally biased region" description="Acidic residues" evidence="11">
    <location>
        <begin position="137"/>
        <end position="149"/>
    </location>
</feature>
<evidence type="ECO:0000256" key="7">
    <source>
        <dbReference type="ARBA" id="ARBA00023029"/>
    </source>
</evidence>
<dbReference type="InterPro" id="IPR036388">
    <property type="entry name" value="WH-like_DNA-bd_sf"/>
</dbReference>
<evidence type="ECO:0000256" key="8">
    <source>
        <dbReference type="ARBA" id="ARBA00023125"/>
    </source>
</evidence>
<feature type="region of interest" description="Disordered" evidence="11">
    <location>
        <begin position="137"/>
        <end position="174"/>
    </location>
</feature>
<dbReference type="GO" id="GO:0005694">
    <property type="term" value="C:chromosome"/>
    <property type="evidence" value="ECO:0007669"/>
    <property type="project" value="InterPro"/>
</dbReference>
<evidence type="ECO:0000256" key="11">
    <source>
        <dbReference type="SAM" id="MobiDB-lite"/>
    </source>
</evidence>
<dbReference type="EC" id="5.6.2.2" evidence="4"/>
<evidence type="ECO:0000313" key="15">
    <source>
        <dbReference type="Proteomes" id="UP000275078"/>
    </source>
</evidence>
<accession>A0A3N4HY46</accession>
<dbReference type="Proteomes" id="UP000275078">
    <property type="component" value="Unassembled WGS sequence"/>
</dbReference>
<feature type="domain" description="Spo11/DNA topoisomerase VI subunit A N-terminal" evidence="12">
    <location>
        <begin position="259"/>
        <end position="320"/>
    </location>
</feature>
<keyword evidence="15" id="KW-1185">Reference proteome</keyword>
<dbReference type="PANTHER" id="PTHR10848:SF0">
    <property type="entry name" value="MEIOTIC RECOMBINATION PROTEIN SPO11"/>
    <property type="match status" value="1"/>
</dbReference>
<dbReference type="SUPFAM" id="SSF56726">
    <property type="entry name" value="DNA topoisomerase IV, alpha subunit"/>
    <property type="match status" value="2"/>
</dbReference>
<dbReference type="GO" id="GO:0005524">
    <property type="term" value="F:ATP binding"/>
    <property type="evidence" value="ECO:0007669"/>
    <property type="project" value="InterPro"/>
</dbReference>
<dbReference type="Pfam" id="PF04406">
    <property type="entry name" value="TP6A_N"/>
    <property type="match status" value="1"/>
</dbReference>
<evidence type="ECO:0000256" key="2">
    <source>
        <dbReference type="ARBA" id="ARBA00001946"/>
    </source>
</evidence>
<evidence type="ECO:0000256" key="5">
    <source>
        <dbReference type="ARBA" id="ARBA00022723"/>
    </source>
</evidence>
<evidence type="ECO:0000256" key="4">
    <source>
        <dbReference type="ARBA" id="ARBA00012895"/>
    </source>
</evidence>